<evidence type="ECO:0000313" key="3">
    <source>
        <dbReference type="Proteomes" id="UP000613743"/>
    </source>
</evidence>
<keyword evidence="3" id="KW-1185">Reference proteome</keyword>
<reference evidence="2" key="2">
    <citation type="submission" date="2020-09" db="EMBL/GenBank/DDBJ databases">
        <authorList>
            <person name="Sun Q."/>
            <person name="Ohkuma M."/>
        </authorList>
    </citation>
    <scope>NUCLEOTIDE SEQUENCE</scope>
    <source>
        <strain evidence="2">JCM 30804</strain>
    </source>
</reference>
<reference evidence="2" key="1">
    <citation type="journal article" date="2014" name="Int. J. Syst. Evol. Microbiol.">
        <title>Complete genome sequence of Corynebacterium casei LMG S-19264T (=DSM 44701T), isolated from a smear-ripened cheese.</title>
        <authorList>
            <consortium name="US DOE Joint Genome Institute (JGI-PGF)"/>
            <person name="Walter F."/>
            <person name="Albersmeier A."/>
            <person name="Kalinowski J."/>
            <person name="Ruckert C."/>
        </authorList>
    </citation>
    <scope>NUCLEOTIDE SEQUENCE</scope>
    <source>
        <strain evidence="2">JCM 30804</strain>
    </source>
</reference>
<dbReference type="RefSeq" id="WP_229779882.1">
    <property type="nucleotide sequence ID" value="NZ_BMPZ01000008.1"/>
</dbReference>
<gene>
    <name evidence="2" type="ORF">GCM10009332_25870</name>
</gene>
<dbReference type="InterPro" id="IPR021557">
    <property type="entry name" value="DUF3016"/>
</dbReference>
<evidence type="ECO:0008006" key="4">
    <source>
        <dbReference type="Google" id="ProtNLM"/>
    </source>
</evidence>
<feature type="signal peptide" evidence="1">
    <location>
        <begin position="1"/>
        <end position="23"/>
    </location>
</feature>
<proteinExistence type="predicted"/>
<name>A0A917JVU2_9GAMM</name>
<evidence type="ECO:0000313" key="2">
    <source>
        <dbReference type="EMBL" id="GGI87455.1"/>
    </source>
</evidence>
<dbReference type="Proteomes" id="UP000613743">
    <property type="component" value="Unassembled WGS sequence"/>
</dbReference>
<accession>A0A917JVU2</accession>
<feature type="chain" id="PRO_5037540593" description="DUF3016 domain-containing protein" evidence="1">
    <location>
        <begin position="24"/>
        <end position="180"/>
    </location>
</feature>
<organism evidence="2 3">
    <name type="scientific">Shewanella gelidii</name>
    <dbReference type="NCBI Taxonomy" id="1642821"/>
    <lineage>
        <taxon>Bacteria</taxon>
        <taxon>Pseudomonadati</taxon>
        <taxon>Pseudomonadota</taxon>
        <taxon>Gammaproteobacteria</taxon>
        <taxon>Alteromonadales</taxon>
        <taxon>Shewanellaceae</taxon>
        <taxon>Shewanella</taxon>
    </lineage>
</organism>
<dbReference type="EMBL" id="BMPZ01000008">
    <property type="protein sequence ID" value="GGI87455.1"/>
    <property type="molecule type" value="Genomic_DNA"/>
</dbReference>
<keyword evidence="1" id="KW-0732">Signal</keyword>
<sequence length="180" mass="20439">MKLSQSFNTAIIISGLLAGATFAGEQADKQKNPMTEHGLVTIEWQAPESYRDIEASSGKQERYEQRVFETLTKSLDKEASKFMQEHQKLYLVVTDVDLAGDVRPTFGATTNDIRVVKDIYPPRMTFSYQVVDNDQVVIAGNEKLSDLGFTSASRRNQNEPLRYEIKMLNDWLNKSLKPML</sequence>
<dbReference type="AlphaFoldDB" id="A0A917JVU2"/>
<comment type="caution">
    <text evidence="2">The sequence shown here is derived from an EMBL/GenBank/DDBJ whole genome shotgun (WGS) entry which is preliminary data.</text>
</comment>
<evidence type="ECO:0000256" key="1">
    <source>
        <dbReference type="SAM" id="SignalP"/>
    </source>
</evidence>
<dbReference type="Pfam" id="PF11454">
    <property type="entry name" value="DUF3016"/>
    <property type="match status" value="1"/>
</dbReference>
<protein>
    <recommendedName>
        <fullName evidence="4">DUF3016 domain-containing protein</fullName>
    </recommendedName>
</protein>